<dbReference type="AlphaFoldDB" id="A0A5J5I729"/>
<feature type="domain" description="D-isomer specific 2-hydroxyacid dehydrogenase catalytic" evidence="5">
    <location>
        <begin position="33"/>
        <end position="312"/>
    </location>
</feature>
<proteinExistence type="inferred from homology"/>
<comment type="caution">
    <text evidence="8">The sequence shown here is derived from an EMBL/GenBank/DDBJ whole genome shotgun (WGS) entry which is preliminary data.</text>
</comment>
<evidence type="ECO:0000259" key="5">
    <source>
        <dbReference type="Pfam" id="PF00389"/>
    </source>
</evidence>
<evidence type="ECO:0000256" key="1">
    <source>
        <dbReference type="ARBA" id="ARBA00022857"/>
    </source>
</evidence>
<dbReference type="GO" id="GO:0016618">
    <property type="term" value="F:hydroxypyruvate reductase [NAD(P)H] activity"/>
    <property type="evidence" value="ECO:0007669"/>
    <property type="project" value="TreeGrafter"/>
</dbReference>
<evidence type="ECO:0000256" key="3">
    <source>
        <dbReference type="ARBA" id="ARBA00023027"/>
    </source>
</evidence>
<feature type="domain" description="D-isomer specific 2-hydroxyacid dehydrogenase NAD-binding" evidence="6">
    <location>
        <begin position="112"/>
        <end position="281"/>
    </location>
</feature>
<name>A0A5J5I729_9SPHN</name>
<dbReference type="Proteomes" id="UP000326364">
    <property type="component" value="Unassembled WGS sequence"/>
</dbReference>
<keyword evidence="3" id="KW-0520">NAD</keyword>
<evidence type="ECO:0000313" key="8">
    <source>
        <dbReference type="EMBL" id="KAA9031506.1"/>
    </source>
</evidence>
<keyword evidence="1" id="KW-0521">NADP</keyword>
<evidence type="ECO:0000259" key="6">
    <source>
        <dbReference type="Pfam" id="PF02826"/>
    </source>
</evidence>
<protein>
    <submittedName>
        <fullName evidence="8">2-hydroxyacid dehydrogenase</fullName>
    </submittedName>
</protein>
<dbReference type="GO" id="GO:0005829">
    <property type="term" value="C:cytosol"/>
    <property type="evidence" value="ECO:0007669"/>
    <property type="project" value="TreeGrafter"/>
</dbReference>
<dbReference type="PANTHER" id="PTHR10996:SF178">
    <property type="entry name" value="2-HYDROXYACID DEHYDROGENASE YGL185C-RELATED"/>
    <property type="match status" value="1"/>
</dbReference>
<dbReference type="EMBL" id="VYQA01000004">
    <property type="protein sequence ID" value="KAA9031506.1"/>
    <property type="molecule type" value="Genomic_DNA"/>
</dbReference>
<dbReference type="PANTHER" id="PTHR10996">
    <property type="entry name" value="2-HYDROXYACID DEHYDROGENASE-RELATED"/>
    <property type="match status" value="1"/>
</dbReference>
<reference evidence="9 10" key="1">
    <citation type="submission" date="2019-09" db="EMBL/GenBank/DDBJ databases">
        <authorList>
            <person name="Feng G."/>
        </authorList>
    </citation>
    <scope>NUCLEOTIDE SEQUENCE [LARGE SCALE GENOMIC DNA]</scope>
    <source>
        <strain evidence="8 9">KACC 19283</strain>
        <strain evidence="7 10">KACC 19284</strain>
    </source>
</reference>
<dbReference type="Proteomes" id="UP000325933">
    <property type="component" value="Unassembled WGS sequence"/>
</dbReference>
<dbReference type="FunFam" id="3.40.50.720:FF:000213">
    <property type="entry name" value="Putative 2-hydroxyacid dehydrogenase"/>
    <property type="match status" value="1"/>
</dbReference>
<comment type="similarity">
    <text evidence="4">Belongs to the D-isomer specific 2-hydroxyacid dehydrogenase family.</text>
</comment>
<evidence type="ECO:0000313" key="10">
    <source>
        <dbReference type="Proteomes" id="UP000326364"/>
    </source>
</evidence>
<gene>
    <name evidence="8" type="ORF">F4U95_07795</name>
    <name evidence="7" type="ORF">F4U96_07845</name>
</gene>
<dbReference type="RefSeq" id="WP_150425224.1">
    <property type="nucleotide sequence ID" value="NZ_VYQA01000004.1"/>
</dbReference>
<keyword evidence="2 4" id="KW-0560">Oxidoreductase</keyword>
<accession>A0A5J5I729</accession>
<sequence length="313" mass="32703">MGKQVALQLCPLSEYLEAQLAERGPVVRWFELDEAAQRAWLATQADSANVVVTGGHLGCTNDLIDALPSLGLIAINGVGFDKVDVPYAQGRGVAVSTTPGVLTDDVADLAVGLTIGLLRGLAAADRFVRDGRWLEEGFPLKRKVTGRRFGIVGLGHIGRATADRLAAFGPIAYHGRMPKDAPYRFEPDLHVLARDSDVLLLACAATEETRGLIDASVLEALGPEGYLVNVARGSVVDEDALVAALDRGTIAGAALDVVADEPVVPVGLIASERTVLAPHIASGTVETRKAMADLVLANVDALLAGAPLPSALK</sequence>
<keyword evidence="10" id="KW-1185">Reference proteome</keyword>
<dbReference type="Pfam" id="PF02826">
    <property type="entry name" value="2-Hacid_dh_C"/>
    <property type="match status" value="1"/>
</dbReference>
<dbReference type="Gene3D" id="3.40.50.720">
    <property type="entry name" value="NAD(P)-binding Rossmann-like Domain"/>
    <property type="match status" value="2"/>
</dbReference>
<evidence type="ECO:0000256" key="2">
    <source>
        <dbReference type="ARBA" id="ARBA00023002"/>
    </source>
</evidence>
<dbReference type="SUPFAM" id="SSF52283">
    <property type="entry name" value="Formate/glycerate dehydrogenase catalytic domain-like"/>
    <property type="match status" value="1"/>
</dbReference>
<dbReference type="Pfam" id="PF00389">
    <property type="entry name" value="2-Hacid_dh"/>
    <property type="match status" value="1"/>
</dbReference>
<evidence type="ECO:0000313" key="9">
    <source>
        <dbReference type="Proteomes" id="UP000325933"/>
    </source>
</evidence>
<organism evidence="8 9">
    <name type="scientific">Sphingobium limneticum</name>
    <dbReference type="NCBI Taxonomy" id="1007511"/>
    <lineage>
        <taxon>Bacteria</taxon>
        <taxon>Pseudomonadati</taxon>
        <taxon>Pseudomonadota</taxon>
        <taxon>Alphaproteobacteria</taxon>
        <taxon>Sphingomonadales</taxon>
        <taxon>Sphingomonadaceae</taxon>
        <taxon>Sphingobium</taxon>
    </lineage>
</organism>
<dbReference type="GO" id="GO:0030267">
    <property type="term" value="F:glyoxylate reductase (NADPH) activity"/>
    <property type="evidence" value="ECO:0007669"/>
    <property type="project" value="TreeGrafter"/>
</dbReference>
<dbReference type="SUPFAM" id="SSF51735">
    <property type="entry name" value="NAD(P)-binding Rossmann-fold domains"/>
    <property type="match status" value="1"/>
</dbReference>
<evidence type="ECO:0000256" key="4">
    <source>
        <dbReference type="RuleBase" id="RU003719"/>
    </source>
</evidence>
<dbReference type="InterPro" id="IPR050223">
    <property type="entry name" value="D-isomer_2-hydroxyacid_DH"/>
</dbReference>
<dbReference type="InterPro" id="IPR006140">
    <property type="entry name" value="D-isomer_DH_NAD-bd"/>
</dbReference>
<dbReference type="EMBL" id="VYQB01000004">
    <property type="protein sequence ID" value="KAA9018932.1"/>
    <property type="molecule type" value="Genomic_DNA"/>
</dbReference>
<dbReference type="GO" id="GO:0051287">
    <property type="term" value="F:NAD binding"/>
    <property type="evidence" value="ECO:0007669"/>
    <property type="project" value="InterPro"/>
</dbReference>
<dbReference type="InterPro" id="IPR036291">
    <property type="entry name" value="NAD(P)-bd_dom_sf"/>
</dbReference>
<dbReference type="InterPro" id="IPR006139">
    <property type="entry name" value="D-isomer_2_OHA_DH_cat_dom"/>
</dbReference>
<dbReference type="CDD" id="cd12156">
    <property type="entry name" value="HPPR"/>
    <property type="match status" value="1"/>
</dbReference>
<evidence type="ECO:0000313" key="7">
    <source>
        <dbReference type="EMBL" id="KAA9018932.1"/>
    </source>
</evidence>